<dbReference type="PATRIC" id="fig|1328313.3.peg.3565"/>
<dbReference type="PANTHER" id="PTHR43085">
    <property type="entry name" value="HEXOKINASE FAMILY MEMBER"/>
    <property type="match status" value="1"/>
</dbReference>
<dbReference type="RefSeq" id="WP_035016259.1">
    <property type="nucleotide sequence ID" value="NZ_ARZY01000047.1"/>
</dbReference>
<dbReference type="InterPro" id="IPR029056">
    <property type="entry name" value="Ribokinase-like"/>
</dbReference>
<dbReference type="Pfam" id="PF00294">
    <property type="entry name" value="PfkB"/>
    <property type="match status" value="1"/>
</dbReference>
<dbReference type="GO" id="GO:0008673">
    <property type="term" value="F:2-dehydro-3-deoxygluconokinase activity"/>
    <property type="evidence" value="ECO:0007669"/>
    <property type="project" value="TreeGrafter"/>
</dbReference>
<keyword evidence="6" id="KW-1185">Reference proteome</keyword>
<dbReference type="SUPFAM" id="SSF53613">
    <property type="entry name" value="Ribokinase-like"/>
    <property type="match status" value="1"/>
</dbReference>
<dbReference type="Gene3D" id="3.40.1190.20">
    <property type="match status" value="1"/>
</dbReference>
<dbReference type="InterPro" id="IPR050306">
    <property type="entry name" value="PfkB_Carbo_kinase"/>
</dbReference>
<dbReference type="GO" id="GO:0019698">
    <property type="term" value="P:D-galacturonate catabolic process"/>
    <property type="evidence" value="ECO:0007669"/>
    <property type="project" value="TreeGrafter"/>
</dbReference>
<keyword evidence="2" id="KW-0808">Transferase</keyword>
<evidence type="ECO:0000313" key="6">
    <source>
        <dbReference type="Proteomes" id="UP000019276"/>
    </source>
</evidence>
<dbReference type="GO" id="GO:0042840">
    <property type="term" value="P:D-glucuronate catabolic process"/>
    <property type="evidence" value="ECO:0007669"/>
    <property type="project" value="TreeGrafter"/>
</dbReference>
<dbReference type="GO" id="GO:0006974">
    <property type="term" value="P:DNA damage response"/>
    <property type="evidence" value="ECO:0007669"/>
    <property type="project" value="TreeGrafter"/>
</dbReference>
<comment type="caution">
    <text evidence="5">The sequence shown here is derived from an EMBL/GenBank/DDBJ whole genome shotgun (WGS) entry which is preliminary data.</text>
</comment>
<protein>
    <submittedName>
        <fullName evidence="5">PfkB protein</fullName>
    </submittedName>
</protein>
<dbReference type="InterPro" id="IPR011611">
    <property type="entry name" value="PfkB_dom"/>
</dbReference>
<dbReference type="PANTHER" id="PTHR43085:SF15">
    <property type="entry name" value="2-DEHYDRO-3-DEOXYGLUCONOKINASE"/>
    <property type="match status" value="1"/>
</dbReference>
<evidence type="ECO:0000256" key="1">
    <source>
        <dbReference type="ARBA" id="ARBA00010688"/>
    </source>
</evidence>
<dbReference type="eggNOG" id="COG0524">
    <property type="taxonomic scope" value="Bacteria"/>
</dbReference>
<dbReference type="Proteomes" id="UP000019276">
    <property type="component" value="Unassembled WGS sequence"/>
</dbReference>
<dbReference type="CDD" id="cd01166">
    <property type="entry name" value="KdgK"/>
    <property type="match status" value="1"/>
</dbReference>
<gene>
    <name evidence="5" type="ORF">DS2_17432</name>
</gene>
<comment type="similarity">
    <text evidence="1">Belongs to the carbohydrate kinase PfkB family.</text>
</comment>
<feature type="domain" description="Carbohydrate kinase PfkB" evidence="4">
    <location>
        <begin position="2"/>
        <end position="298"/>
    </location>
</feature>
<sequence>MSALVVIGEAMLELREKDASSLHKSFAGDVLNTAVYAKRFNQQQSVEFMTGVGNDNYSQQLVEQCKQHGVGSQYCWRHDTANIGIYSISTDNTGERFFTYWRKGSAASKIIDLLDAHTDLAFAAGSVIYFSGISLAILSDQDKNKFLQYIQTWQEQGLTIAFDPNYRARLWRDKQHAQSYFDKCYALADILLPGLDDHMTLYGHNSPAEIEAYIKPFGYQELIIKSGKAGVFGFAQTGTCHVPFKAAAKQVDATAAGDSFAGTYMAARLRGDSVEQSIIHACDVARVVVQFPGAILPADVNLADYT</sequence>
<organism evidence="5 6">
    <name type="scientific">Catenovulum agarivorans DS-2</name>
    <dbReference type="NCBI Taxonomy" id="1328313"/>
    <lineage>
        <taxon>Bacteria</taxon>
        <taxon>Pseudomonadati</taxon>
        <taxon>Pseudomonadota</taxon>
        <taxon>Gammaproteobacteria</taxon>
        <taxon>Alteromonadales</taxon>
        <taxon>Alteromonadaceae</taxon>
        <taxon>Catenovulum</taxon>
    </lineage>
</organism>
<name>W7Q8R9_9ALTE</name>
<evidence type="ECO:0000256" key="2">
    <source>
        <dbReference type="ARBA" id="ARBA00022679"/>
    </source>
</evidence>
<evidence type="ECO:0000259" key="4">
    <source>
        <dbReference type="Pfam" id="PF00294"/>
    </source>
</evidence>
<dbReference type="STRING" id="1328313.DS2_17432"/>
<dbReference type="EMBL" id="ARZY01000047">
    <property type="protein sequence ID" value="EWH08406.1"/>
    <property type="molecule type" value="Genomic_DNA"/>
</dbReference>
<evidence type="ECO:0000256" key="3">
    <source>
        <dbReference type="ARBA" id="ARBA00022777"/>
    </source>
</evidence>
<proteinExistence type="inferred from homology"/>
<dbReference type="OrthoDB" id="9776822at2"/>
<evidence type="ECO:0000313" key="5">
    <source>
        <dbReference type="EMBL" id="EWH08406.1"/>
    </source>
</evidence>
<reference evidence="5 6" key="1">
    <citation type="journal article" date="2014" name="Genome Announc.">
        <title>Draft Genome Sequence of the Agar-Degrading Bacterium Catenovulum sp. Strain DS-2, Isolated from Intestines of Haliotis diversicolor.</title>
        <authorList>
            <person name="Shan D."/>
            <person name="Li X."/>
            <person name="Gu Z."/>
            <person name="Wei G."/>
            <person name="Gao Z."/>
            <person name="Shao Z."/>
        </authorList>
    </citation>
    <scope>NUCLEOTIDE SEQUENCE [LARGE SCALE GENOMIC DNA]</scope>
    <source>
        <strain evidence="5 6">DS-2</strain>
    </source>
</reference>
<accession>W7Q8R9</accession>
<dbReference type="AlphaFoldDB" id="W7Q8R9"/>
<keyword evidence="3" id="KW-0418">Kinase</keyword>
<dbReference type="GO" id="GO:0005829">
    <property type="term" value="C:cytosol"/>
    <property type="evidence" value="ECO:0007669"/>
    <property type="project" value="TreeGrafter"/>
</dbReference>